<protein>
    <submittedName>
        <fullName evidence="3">Uncharacterized protein</fullName>
    </submittedName>
</protein>
<organism evidence="3 4">
    <name type="scientific">Candidatus Dactylopiibacterium carminicum</name>
    <dbReference type="NCBI Taxonomy" id="857335"/>
    <lineage>
        <taxon>Bacteria</taxon>
        <taxon>Pseudomonadati</taxon>
        <taxon>Pseudomonadota</taxon>
        <taxon>Betaproteobacteria</taxon>
        <taxon>Rhodocyclales</taxon>
        <taxon>Rhodocyclaceae</taxon>
        <taxon>Candidatus Dactylopiibacterium</taxon>
    </lineage>
</organism>
<evidence type="ECO:0000313" key="5">
    <source>
        <dbReference type="Proteomes" id="UP000623509"/>
    </source>
</evidence>
<feature type="compositionally biased region" description="Pro residues" evidence="1">
    <location>
        <begin position="145"/>
        <end position="155"/>
    </location>
</feature>
<evidence type="ECO:0000313" key="4">
    <source>
        <dbReference type="Proteomes" id="UP000216107"/>
    </source>
</evidence>
<dbReference type="RefSeq" id="WP_095525735.1">
    <property type="nucleotide sequence ID" value="NZ_MDUX01000068.1"/>
</dbReference>
<evidence type="ECO:0000313" key="2">
    <source>
        <dbReference type="EMBL" id="KAF7598034.1"/>
    </source>
</evidence>
<dbReference type="AlphaFoldDB" id="A0A272ENK1"/>
<sequence>MKMEFEALSQQFNKLFNIRPAAWDEFEIERAKPTSLEDLPHLATRLEALWGTRECQVFLYELLRDNRQGTRQGFPLAIVDEILLLLGVLEAQLGPYRPAEPAVDETIVSPATAATLESLAAFALSVSPFPLEQTFAAPPAEHVQPPEPEPEPAPDPAHSTTLDQLDFELDMADMSQTLHINLDELDENGQPRS</sequence>
<dbReference type="OrthoDB" id="8913080at2"/>
<dbReference type="EMBL" id="NMRN01000070">
    <property type="protein sequence ID" value="PAS91616.1"/>
    <property type="molecule type" value="Genomic_DNA"/>
</dbReference>
<proteinExistence type="predicted"/>
<name>A0A272ENK1_9RHOO</name>
<reference evidence="3 4" key="2">
    <citation type="submission" date="2017-07" db="EMBL/GenBank/DDBJ databases">
        <title>Candidatus Dactylopiibacterium carminicum, a nitrogen-fixing symbiont of the cochineal insect Dactylopius coccus and Dactylopius opuntiae (Hemiptera: Coccoidea: Dactylopiidae).</title>
        <authorList>
            <person name="Vera A."/>
        </authorList>
    </citation>
    <scope>NUCLEOTIDE SEQUENCE [LARGE SCALE GENOMIC DNA]</scope>
    <source>
        <strain evidence="3 4">NFDCM</strain>
    </source>
</reference>
<gene>
    <name evidence="2" type="ORF">BGI27_15455</name>
    <name evidence="3" type="ORF">CGU29_15445</name>
</gene>
<feature type="region of interest" description="Disordered" evidence="1">
    <location>
        <begin position="139"/>
        <end position="161"/>
    </location>
</feature>
<reference evidence="2 5" key="1">
    <citation type="submission" date="2016-08" db="EMBL/GenBank/DDBJ databases">
        <title>Candidatus Dactylopiibacterium carminicum genome sequence.</title>
        <authorList>
            <person name="Ramirez-Puebla S.T."/>
            <person name="Ormeno-Orrillo E."/>
            <person name="Vera-Ponce De Leon A."/>
            <person name="Luis L."/>
            <person name="Sanchez-Flores A."/>
            <person name="Monica R."/>
            <person name="Martinez-Romero E."/>
        </authorList>
    </citation>
    <scope>NUCLEOTIDE SEQUENCE [LARGE SCALE GENOMIC DNA]</scope>
    <source>
        <strain evidence="2">END1</strain>
    </source>
</reference>
<comment type="caution">
    <text evidence="3">The sequence shown here is derived from an EMBL/GenBank/DDBJ whole genome shotgun (WGS) entry which is preliminary data.</text>
</comment>
<keyword evidence="5" id="KW-1185">Reference proteome</keyword>
<dbReference type="EMBL" id="MDUX01000068">
    <property type="protein sequence ID" value="KAF7598034.1"/>
    <property type="molecule type" value="Genomic_DNA"/>
</dbReference>
<evidence type="ECO:0000256" key="1">
    <source>
        <dbReference type="SAM" id="MobiDB-lite"/>
    </source>
</evidence>
<accession>A0A272ENK1</accession>
<evidence type="ECO:0000313" key="3">
    <source>
        <dbReference type="EMBL" id="PAS91616.1"/>
    </source>
</evidence>
<dbReference type="Proteomes" id="UP000216107">
    <property type="component" value="Unassembled WGS sequence"/>
</dbReference>
<dbReference type="Proteomes" id="UP000623509">
    <property type="component" value="Unassembled WGS sequence"/>
</dbReference>